<accession>A0A919RKW3</accession>
<keyword evidence="3" id="KW-1185">Reference proteome</keyword>
<dbReference type="Pfam" id="PF13460">
    <property type="entry name" value="NAD_binding_10"/>
    <property type="match status" value="1"/>
</dbReference>
<organism evidence="2 3">
    <name type="scientific">Sinosporangium siamense</name>
    <dbReference type="NCBI Taxonomy" id="1367973"/>
    <lineage>
        <taxon>Bacteria</taxon>
        <taxon>Bacillati</taxon>
        <taxon>Actinomycetota</taxon>
        <taxon>Actinomycetes</taxon>
        <taxon>Streptosporangiales</taxon>
        <taxon>Streptosporangiaceae</taxon>
        <taxon>Sinosporangium</taxon>
    </lineage>
</organism>
<evidence type="ECO:0000313" key="2">
    <source>
        <dbReference type="EMBL" id="GII94274.1"/>
    </source>
</evidence>
<dbReference type="InterPro" id="IPR016040">
    <property type="entry name" value="NAD(P)-bd_dom"/>
</dbReference>
<gene>
    <name evidence="2" type="ORF">Ssi02_45050</name>
</gene>
<dbReference type="PANTHER" id="PTHR43162:SF1">
    <property type="entry name" value="PRESTALK A DIFFERENTIATION PROTEIN A"/>
    <property type="match status" value="1"/>
</dbReference>
<protein>
    <submittedName>
        <fullName evidence="2">NAD(P)-dependent oxidoreductase</fullName>
    </submittedName>
</protein>
<reference evidence="2" key="1">
    <citation type="submission" date="2021-01" db="EMBL/GenBank/DDBJ databases">
        <title>Whole genome shotgun sequence of Sinosporangium siamense NBRC 109515.</title>
        <authorList>
            <person name="Komaki H."/>
            <person name="Tamura T."/>
        </authorList>
    </citation>
    <scope>NUCLEOTIDE SEQUENCE</scope>
    <source>
        <strain evidence="2">NBRC 109515</strain>
    </source>
</reference>
<dbReference type="AlphaFoldDB" id="A0A919RKW3"/>
<dbReference type="PANTHER" id="PTHR43162">
    <property type="match status" value="1"/>
</dbReference>
<evidence type="ECO:0000313" key="3">
    <source>
        <dbReference type="Proteomes" id="UP000606172"/>
    </source>
</evidence>
<proteinExistence type="predicted"/>
<dbReference type="Gene3D" id="3.90.25.10">
    <property type="entry name" value="UDP-galactose 4-epimerase, domain 1"/>
    <property type="match status" value="1"/>
</dbReference>
<dbReference type="InterPro" id="IPR051604">
    <property type="entry name" value="Ergot_Alk_Oxidoreductase"/>
</dbReference>
<sequence>MPDAPLHLVTAAAGGGVGGVARLVVERLLARGQAVLATVHHEDERAEQLRALGADVIAGDLTDPRHVAAALDQVGRVFFSMGVSERYLEATTVLVLAARGLPGIEVLVNMSQMTVSQMTPAGSGESRQQRLHFLAEHVIDWSGVPAVHIRPTVFLENPLFNQLAAATVRQRDALALPFGDGRTSPVAARDVADAVTAVLLSPGAHLGGVYELTGPEALDLRQLAEAYGRGLGRHIAAERIALAQWADRLAQSGLNPHVQQHLSTMARLHQENRYDRSTGDVERLTGHRAMSVEEYVRGHLNRFTAQASADPA</sequence>
<name>A0A919RKW3_9ACTN</name>
<feature type="domain" description="NAD(P)-binding" evidence="1">
    <location>
        <begin position="15"/>
        <end position="202"/>
    </location>
</feature>
<dbReference type="Proteomes" id="UP000606172">
    <property type="component" value="Unassembled WGS sequence"/>
</dbReference>
<dbReference type="EMBL" id="BOOW01000028">
    <property type="protein sequence ID" value="GII94274.1"/>
    <property type="molecule type" value="Genomic_DNA"/>
</dbReference>
<dbReference type="SUPFAM" id="SSF51735">
    <property type="entry name" value="NAD(P)-binding Rossmann-fold domains"/>
    <property type="match status" value="1"/>
</dbReference>
<evidence type="ECO:0000259" key="1">
    <source>
        <dbReference type="Pfam" id="PF13460"/>
    </source>
</evidence>
<dbReference type="Gene3D" id="3.40.50.720">
    <property type="entry name" value="NAD(P)-binding Rossmann-like Domain"/>
    <property type="match status" value="1"/>
</dbReference>
<dbReference type="RefSeq" id="WP_204028533.1">
    <property type="nucleotide sequence ID" value="NZ_BOOW01000028.1"/>
</dbReference>
<dbReference type="InterPro" id="IPR036291">
    <property type="entry name" value="NAD(P)-bd_dom_sf"/>
</dbReference>
<comment type="caution">
    <text evidence="2">The sequence shown here is derived from an EMBL/GenBank/DDBJ whole genome shotgun (WGS) entry which is preliminary data.</text>
</comment>